<protein>
    <submittedName>
        <fullName evidence="3">RcnB family protein</fullName>
    </submittedName>
</protein>
<sequence length="181" mass="19865">MRTCPQGKYLLTLFVAAILTGGPAFADKPGWAGGGKPGNNAQETRKGDSRAGGGRKDDRRDDRRGDSRHDDRDDTRVGAYFNDHHRAAMREYYDERFRSGHCPPGLAKKRNGCLPPGQAKKWHKGQPLPRDVIFYDLPSSVVVRLGPPPTGHRYVRVATDILLIAIGTGMVVDAIDDLSGM</sequence>
<dbReference type="KEGG" id="npv:OHM77_06600"/>
<accession>A0AA49IYG6</accession>
<reference evidence="3" key="1">
    <citation type="journal article" date="2023" name="Nat. Microbiol.">
        <title>Enrichment and characterization of a nitric oxide-reducing microbial community in a continuous bioreactor.</title>
        <authorList>
            <person name="Garrido-Amador P."/>
            <person name="Stortenbeker N."/>
            <person name="Wessels H.J.C.T."/>
            <person name="Speth D.R."/>
            <person name="Garcia-Heredia I."/>
            <person name="Kartal B."/>
        </authorList>
    </citation>
    <scope>NUCLEOTIDE SEQUENCE</scope>
    <source>
        <strain evidence="3">MAG1</strain>
    </source>
</reference>
<dbReference type="AlphaFoldDB" id="A0AA49IYG6"/>
<evidence type="ECO:0000256" key="1">
    <source>
        <dbReference type="SAM" id="MobiDB-lite"/>
    </source>
</evidence>
<feature type="region of interest" description="Disordered" evidence="1">
    <location>
        <begin position="29"/>
        <end position="78"/>
    </location>
</feature>
<dbReference type="EMBL" id="CP107246">
    <property type="protein sequence ID" value="WIM06930.1"/>
    <property type="molecule type" value="Genomic_DNA"/>
</dbReference>
<dbReference type="Proteomes" id="UP001234916">
    <property type="component" value="Chromosome"/>
</dbReference>
<feature type="signal peptide" evidence="2">
    <location>
        <begin position="1"/>
        <end position="26"/>
    </location>
</feature>
<evidence type="ECO:0000256" key="2">
    <source>
        <dbReference type="SAM" id="SignalP"/>
    </source>
</evidence>
<name>A0AA49IYG6_9PROT</name>
<dbReference type="Pfam" id="PF11776">
    <property type="entry name" value="RcnB"/>
    <property type="match status" value="1"/>
</dbReference>
<dbReference type="InterPro" id="IPR024572">
    <property type="entry name" value="RcnB"/>
</dbReference>
<organism evidence="3">
    <name type="scientific">Candidatus Nitricoxidivorans perseverans</name>
    <dbReference type="NCBI Taxonomy" id="2975601"/>
    <lineage>
        <taxon>Bacteria</taxon>
        <taxon>Pseudomonadati</taxon>
        <taxon>Pseudomonadota</taxon>
        <taxon>Betaproteobacteria</taxon>
        <taxon>Nitrosomonadales</taxon>
        <taxon>Sterolibacteriaceae</taxon>
        <taxon>Candidatus Nitricoxidivorans</taxon>
    </lineage>
</organism>
<dbReference type="Gene3D" id="3.10.450.160">
    <property type="entry name" value="inner membrane protein cigr"/>
    <property type="match status" value="1"/>
</dbReference>
<keyword evidence="2" id="KW-0732">Signal</keyword>
<proteinExistence type="predicted"/>
<gene>
    <name evidence="3" type="ORF">OHM77_06600</name>
</gene>
<evidence type="ECO:0000313" key="3">
    <source>
        <dbReference type="EMBL" id="WIM06930.1"/>
    </source>
</evidence>
<feature type="compositionally biased region" description="Basic and acidic residues" evidence="1">
    <location>
        <begin position="43"/>
        <end position="78"/>
    </location>
</feature>
<feature type="chain" id="PRO_5041334051" evidence="2">
    <location>
        <begin position="27"/>
        <end position="181"/>
    </location>
</feature>